<keyword evidence="2" id="KW-1185">Reference proteome</keyword>
<dbReference type="Proteomes" id="UP000273252">
    <property type="component" value="Unassembled WGS sequence"/>
</dbReference>
<name>A0A3A6QN23_9VIBR</name>
<evidence type="ECO:0000313" key="2">
    <source>
        <dbReference type="Proteomes" id="UP000273252"/>
    </source>
</evidence>
<sequence>MLKNIITTINTHLSNQELDIRKTNNARFIDQKCTPDVLSSVAESILEYLDTEQKQDFTIREIWNSEFAIDVMVNKFQKPSPTDVGSRSEYDKVFSQPIKLLDYAGIISEIGTRDRGALFQLNNREVLEYISVSDDKALKFLINYLESIIEASGLKALFDGFFHAPSKDSFANLKEKYIQFIIDNTPINGETETSRIFTKIINPLAFSRKSFGTSKGRISKSVIQYSELFYNRVNFRDVQKPKDQPRKAYLIDLGEESTSETYQVEKAKRQIKKHHKQKSETHRFLHEPAIHAHHIFMKSEFRELSDTLENLILLTPSQHYSYAHLGGNTQRISKPYQLVCLLSKIDSIEESEYWEDDFYSKSKFVNVVNTGLEKELLKNNMSFQDMKNILATEYVS</sequence>
<gene>
    <name evidence="1" type="ORF">DZ860_03930</name>
</gene>
<dbReference type="RefSeq" id="WP_120029626.1">
    <property type="nucleotide sequence ID" value="NZ_QVMU01000002.1"/>
</dbReference>
<comment type="caution">
    <text evidence="1">The sequence shown here is derived from an EMBL/GenBank/DDBJ whole genome shotgun (WGS) entry which is preliminary data.</text>
</comment>
<evidence type="ECO:0008006" key="3">
    <source>
        <dbReference type="Google" id="ProtNLM"/>
    </source>
</evidence>
<dbReference type="EMBL" id="QVMU01000002">
    <property type="protein sequence ID" value="RJX74290.1"/>
    <property type="molecule type" value="Genomic_DNA"/>
</dbReference>
<evidence type="ECO:0000313" key="1">
    <source>
        <dbReference type="EMBL" id="RJX74290.1"/>
    </source>
</evidence>
<accession>A0A3A6QN23</accession>
<reference evidence="1 2" key="1">
    <citation type="submission" date="2018-08" db="EMBL/GenBank/DDBJ databases">
        <title>Vibrio isolated from the Eastern China Marginal Seas.</title>
        <authorList>
            <person name="Li Y."/>
        </authorList>
    </citation>
    <scope>NUCLEOTIDE SEQUENCE [LARGE SCALE GENOMIC DNA]</scope>
    <source>
        <strain evidence="1 2">BEI233</strain>
    </source>
</reference>
<dbReference type="OrthoDB" id="403927at2"/>
<dbReference type="AlphaFoldDB" id="A0A3A6QN23"/>
<proteinExistence type="predicted"/>
<protein>
    <recommendedName>
        <fullName evidence="3">Restriction endonuclease</fullName>
    </recommendedName>
</protein>
<organism evidence="1 2">
    <name type="scientific">Vibrio sinensis</name>
    <dbReference type="NCBI Taxonomy" id="2302434"/>
    <lineage>
        <taxon>Bacteria</taxon>
        <taxon>Pseudomonadati</taxon>
        <taxon>Pseudomonadota</taxon>
        <taxon>Gammaproteobacteria</taxon>
        <taxon>Vibrionales</taxon>
        <taxon>Vibrionaceae</taxon>
        <taxon>Vibrio</taxon>
    </lineage>
</organism>